<dbReference type="RefSeq" id="WP_378245715.1">
    <property type="nucleotide sequence ID" value="NZ_JBHSKF010000003.1"/>
</dbReference>
<reference evidence="2" key="1">
    <citation type="journal article" date="2019" name="Int. J. Syst. Evol. Microbiol.">
        <title>The Global Catalogue of Microorganisms (GCM) 10K type strain sequencing project: providing services to taxonomists for standard genome sequencing and annotation.</title>
        <authorList>
            <consortium name="The Broad Institute Genomics Platform"/>
            <consortium name="The Broad Institute Genome Sequencing Center for Infectious Disease"/>
            <person name="Wu L."/>
            <person name="Ma J."/>
        </authorList>
    </citation>
    <scope>NUCLEOTIDE SEQUENCE [LARGE SCALE GENOMIC DNA]</scope>
    <source>
        <strain evidence="2">CCUG 59778</strain>
    </source>
</reference>
<name>A0ABW0EI69_9PSEU</name>
<sequence>MSTTAEHRAEILLARFEEGAATDIDLFVADAVLDWRLAERGDPAALSPDDVEVLLTAWFPRQVTLDRSELPGALDALRRWVGFLADEAAVREPAAVLAAIDRHAEAFAERMADERNFGLAKFWVSRMEEHGVDADDAAAVETFTAAVNRGEIEYDGEVLAEIMRRQAERSAPPPLPPVALLAESDLADLARSSALVVRFRTLLEWLGTGRALTAANQLRVGDGRELAALLGVDADRAESARSSAQLPGVSLWVAWARAARLVRTVKGSLVPVKSAVGVLERPMPLWRRACLAFGEVGPAGCLPESRDAGAPVLGPVLPEVVSQLWLSLYPAAGGKVPVELLAEITAETVSDIYGYDIDATVFGFREVLWREELAGVLAALAAAGAIELTASDDEHDRDRLAELSGRPDPDMTFARLTPLGLWAAREVLAEAGFVVPLAGDLADQPWESLCDVVREAAPEVVEAAVAAWLAERETAEAAAELAEVCAHGRSRAHRMLAWSALGGTAAAGVHQARRLRAEGGLPGAMAAEWLLRGGELASESVAESEMALALGEHLAVLSDDDALITELTTRPVDEQIAIVRTLATGAHPDRAELLAVIADGHPDGEVVAAARG</sequence>
<evidence type="ECO:0000313" key="1">
    <source>
        <dbReference type="EMBL" id="MFC5287108.1"/>
    </source>
</evidence>
<dbReference type="EMBL" id="JBHSKF010000003">
    <property type="protein sequence ID" value="MFC5287108.1"/>
    <property type="molecule type" value="Genomic_DNA"/>
</dbReference>
<gene>
    <name evidence="1" type="ORF">ACFPM7_08610</name>
</gene>
<dbReference type="Proteomes" id="UP001596157">
    <property type="component" value="Unassembled WGS sequence"/>
</dbReference>
<comment type="caution">
    <text evidence="1">The sequence shown here is derived from an EMBL/GenBank/DDBJ whole genome shotgun (WGS) entry which is preliminary data.</text>
</comment>
<evidence type="ECO:0008006" key="3">
    <source>
        <dbReference type="Google" id="ProtNLM"/>
    </source>
</evidence>
<protein>
    <recommendedName>
        <fullName evidence="3">Helicase XPB/Ssl2 N-terminal domain-containing protein</fullName>
    </recommendedName>
</protein>
<accession>A0ABW0EI69</accession>
<proteinExistence type="predicted"/>
<keyword evidence="2" id="KW-1185">Reference proteome</keyword>
<organism evidence="1 2">
    <name type="scientific">Actinokineospora guangxiensis</name>
    <dbReference type="NCBI Taxonomy" id="1490288"/>
    <lineage>
        <taxon>Bacteria</taxon>
        <taxon>Bacillati</taxon>
        <taxon>Actinomycetota</taxon>
        <taxon>Actinomycetes</taxon>
        <taxon>Pseudonocardiales</taxon>
        <taxon>Pseudonocardiaceae</taxon>
        <taxon>Actinokineospora</taxon>
    </lineage>
</organism>
<evidence type="ECO:0000313" key="2">
    <source>
        <dbReference type="Proteomes" id="UP001596157"/>
    </source>
</evidence>